<sequence length="69" mass="7758">MFFASEIESVSVTRSLYRCGVLDEKHGGVQPVLLIIELVETTVGAAFSDIKYSETLRPTLQSPSERYEY</sequence>
<organism evidence="1 2">
    <name type="scientific">Haloarcula japonica (strain ATCC 49778 / DSM 6131 / JCM 7785 / NBRC 101032 / NCIMB 13157 / TR-1)</name>
    <dbReference type="NCBI Taxonomy" id="1227453"/>
    <lineage>
        <taxon>Archaea</taxon>
        <taxon>Methanobacteriati</taxon>
        <taxon>Methanobacteriota</taxon>
        <taxon>Stenosarchaea group</taxon>
        <taxon>Halobacteria</taxon>
        <taxon>Halobacteriales</taxon>
        <taxon>Haloarculaceae</taxon>
        <taxon>Haloarcula</taxon>
    </lineage>
</organism>
<dbReference type="Proteomes" id="UP000011524">
    <property type="component" value="Unassembled WGS sequence"/>
</dbReference>
<accession>M0L0J5</accession>
<dbReference type="AlphaFoldDB" id="M0L0J5"/>
<name>M0L0J5_HALJT</name>
<comment type="caution">
    <text evidence="1">The sequence shown here is derived from an EMBL/GenBank/DDBJ whole genome shotgun (WGS) entry which is preliminary data.</text>
</comment>
<protein>
    <submittedName>
        <fullName evidence="1">Uncharacterized protein</fullName>
    </submittedName>
</protein>
<keyword evidence="2" id="KW-1185">Reference proteome</keyword>
<evidence type="ECO:0000313" key="1">
    <source>
        <dbReference type="EMBL" id="EMA27082.1"/>
    </source>
</evidence>
<dbReference type="EMBL" id="AOLY01000046">
    <property type="protein sequence ID" value="EMA27082.1"/>
    <property type="molecule type" value="Genomic_DNA"/>
</dbReference>
<proteinExistence type="predicted"/>
<evidence type="ECO:0000313" key="2">
    <source>
        <dbReference type="Proteomes" id="UP000011524"/>
    </source>
</evidence>
<gene>
    <name evidence="1" type="ORF">C444_20906</name>
</gene>
<reference evidence="1 2" key="1">
    <citation type="journal article" date="2014" name="PLoS Genet.">
        <title>Phylogenetically driven sequencing of extremely halophilic archaea reveals strategies for static and dynamic osmo-response.</title>
        <authorList>
            <person name="Becker E.A."/>
            <person name="Seitzer P.M."/>
            <person name="Tritt A."/>
            <person name="Larsen D."/>
            <person name="Krusor M."/>
            <person name="Yao A.I."/>
            <person name="Wu D."/>
            <person name="Madern D."/>
            <person name="Eisen J.A."/>
            <person name="Darling A.E."/>
            <person name="Facciotti M.T."/>
        </authorList>
    </citation>
    <scope>NUCLEOTIDE SEQUENCE [LARGE SCALE GENOMIC DNA]</scope>
    <source>
        <strain evidence="2">ATCC 49778 / DSM 6131 / JCM 7785 / NBRC 101032 / NCIMB 13157 / TR-1</strain>
    </source>
</reference>
<dbReference type="STRING" id="1227453.C444_20906"/>